<gene>
    <name evidence="2" type="primary">RAD50</name>
    <name evidence="2" type="ORF">g.26587</name>
</gene>
<proteinExistence type="predicted"/>
<dbReference type="AlphaFoldDB" id="A0A0A1XJ51"/>
<reference evidence="2" key="2">
    <citation type="journal article" date="2015" name="Gigascience">
        <title>Reconstructing a comprehensive transcriptome assembly of a white-pupal translocated strain of the pest fruit fly Bactrocera cucurbitae.</title>
        <authorList>
            <person name="Sim S.B."/>
            <person name="Calla B."/>
            <person name="Hall B."/>
            <person name="DeRego T."/>
            <person name="Geib S.M."/>
        </authorList>
    </citation>
    <scope>NUCLEOTIDE SEQUENCE</scope>
</reference>
<sequence length="134" mass="15020">SLATTTALLLPTLTLSCSTLARCVFWLCFRHNFGGFAVRKRALTLQSYSGGTGSSSILRKIERQQLQRQRHRKRERDIELELSARKRGNTVKLLSVWSAKQFGDSAGNFAAKHLHCIFPQQQICVDNAVTVTIS</sequence>
<protein>
    <submittedName>
        <fullName evidence="2">DNA repair protein RAD50</fullName>
    </submittedName>
</protein>
<name>A0A0A1XJ51_ZEUCU</name>
<evidence type="ECO:0000313" key="2">
    <source>
        <dbReference type="EMBL" id="JAD10558.1"/>
    </source>
</evidence>
<organism evidence="2">
    <name type="scientific">Zeugodacus cucurbitae</name>
    <name type="common">Melon fruit fly</name>
    <name type="synonym">Bactrocera cucurbitae</name>
    <dbReference type="NCBI Taxonomy" id="28588"/>
    <lineage>
        <taxon>Eukaryota</taxon>
        <taxon>Metazoa</taxon>
        <taxon>Ecdysozoa</taxon>
        <taxon>Arthropoda</taxon>
        <taxon>Hexapoda</taxon>
        <taxon>Insecta</taxon>
        <taxon>Pterygota</taxon>
        <taxon>Neoptera</taxon>
        <taxon>Endopterygota</taxon>
        <taxon>Diptera</taxon>
        <taxon>Brachycera</taxon>
        <taxon>Muscomorpha</taxon>
        <taxon>Tephritoidea</taxon>
        <taxon>Tephritidae</taxon>
        <taxon>Zeugodacus</taxon>
        <taxon>Zeugodacus</taxon>
    </lineage>
</organism>
<keyword evidence="1" id="KW-0732">Signal</keyword>
<accession>A0A0A1XJ51</accession>
<feature type="non-terminal residue" evidence="2">
    <location>
        <position position="1"/>
    </location>
</feature>
<dbReference type="EMBL" id="GBXI01003734">
    <property type="protein sequence ID" value="JAD10558.1"/>
    <property type="molecule type" value="Transcribed_RNA"/>
</dbReference>
<reference evidence="2" key="1">
    <citation type="submission" date="2014-11" db="EMBL/GenBank/DDBJ databases">
        <authorList>
            <person name="Geib S."/>
        </authorList>
    </citation>
    <scope>NUCLEOTIDE SEQUENCE</scope>
</reference>
<feature type="signal peptide" evidence="1">
    <location>
        <begin position="1"/>
        <end position="23"/>
    </location>
</feature>
<feature type="chain" id="PRO_5001983727" evidence="1">
    <location>
        <begin position="24"/>
        <end position="134"/>
    </location>
</feature>
<evidence type="ECO:0000256" key="1">
    <source>
        <dbReference type="SAM" id="SignalP"/>
    </source>
</evidence>